<gene>
    <name evidence="1" type="ORF">LEP1GSC036_2395</name>
</gene>
<dbReference type="Proteomes" id="UP000001338">
    <property type="component" value="Unassembled WGS sequence"/>
</dbReference>
<organism evidence="1 2">
    <name type="scientific">Leptospira weilii str. 2006001853</name>
    <dbReference type="NCBI Taxonomy" id="1001589"/>
    <lineage>
        <taxon>Bacteria</taxon>
        <taxon>Pseudomonadati</taxon>
        <taxon>Spirochaetota</taxon>
        <taxon>Spirochaetia</taxon>
        <taxon>Leptospirales</taxon>
        <taxon>Leptospiraceae</taxon>
        <taxon>Leptospira</taxon>
    </lineage>
</organism>
<sequence>MKTRKKIPHLKSERSEIDFWSKNDPRVTPIIQRLKKYLSQI</sequence>
<evidence type="ECO:0000313" key="1">
    <source>
        <dbReference type="EMBL" id="EKR62926.1"/>
    </source>
</evidence>
<name>A0A828YYF3_9LEPT</name>
<evidence type="ECO:0000313" key="2">
    <source>
        <dbReference type="Proteomes" id="UP000001338"/>
    </source>
</evidence>
<reference evidence="1 2" key="1">
    <citation type="submission" date="2012-10" db="EMBL/GenBank/DDBJ databases">
        <authorList>
            <person name="Harkins D.M."/>
            <person name="Durkin A.S."/>
            <person name="Brinkac L.M."/>
            <person name="Haft D.H."/>
            <person name="Selengut J.D."/>
            <person name="Sanka R."/>
            <person name="DePew J."/>
            <person name="Purushe J."/>
            <person name="Whelen A.C."/>
            <person name="Vinetz J.M."/>
            <person name="Sutton G.G."/>
            <person name="Nierman W.C."/>
            <person name="Fouts D.E."/>
        </authorList>
    </citation>
    <scope>NUCLEOTIDE SEQUENCE [LARGE SCALE GENOMIC DNA]</scope>
    <source>
        <strain evidence="1 2">2006001853</strain>
    </source>
</reference>
<dbReference type="AlphaFoldDB" id="A0A828YYF3"/>
<proteinExistence type="predicted"/>
<dbReference type="EMBL" id="AFLV02000065">
    <property type="protein sequence ID" value="EKR62926.1"/>
    <property type="molecule type" value="Genomic_DNA"/>
</dbReference>
<comment type="caution">
    <text evidence="1">The sequence shown here is derived from an EMBL/GenBank/DDBJ whole genome shotgun (WGS) entry which is preliminary data.</text>
</comment>
<accession>A0A828YYF3</accession>
<protein>
    <submittedName>
        <fullName evidence="1">Uncharacterized protein</fullName>
    </submittedName>
</protein>